<protein>
    <submittedName>
        <fullName evidence="2">Uncharacterized protein</fullName>
    </submittedName>
</protein>
<evidence type="ECO:0000313" key="1">
    <source>
        <dbReference type="Proteomes" id="UP000887580"/>
    </source>
</evidence>
<accession>A0AC35F9J8</accession>
<sequence>MESAIWIENQIYTIGKLIWELPEPENLLKHEWKILSLPEKTVNPNTPKINLSFQPWGALEEHINAIIVQADFVQAFGTYHGTIELSNITYRIEDGFGVAENHFSKW</sequence>
<organism evidence="1 2">
    <name type="scientific">Panagrolaimus sp. PS1159</name>
    <dbReference type="NCBI Taxonomy" id="55785"/>
    <lineage>
        <taxon>Eukaryota</taxon>
        <taxon>Metazoa</taxon>
        <taxon>Ecdysozoa</taxon>
        <taxon>Nematoda</taxon>
        <taxon>Chromadorea</taxon>
        <taxon>Rhabditida</taxon>
        <taxon>Tylenchina</taxon>
        <taxon>Panagrolaimomorpha</taxon>
        <taxon>Panagrolaimoidea</taxon>
        <taxon>Panagrolaimidae</taxon>
        <taxon>Panagrolaimus</taxon>
    </lineage>
</organism>
<name>A0AC35F9J8_9BILA</name>
<proteinExistence type="predicted"/>
<evidence type="ECO:0000313" key="2">
    <source>
        <dbReference type="WBParaSite" id="PS1159_v2.g15210.t1"/>
    </source>
</evidence>
<dbReference type="WBParaSite" id="PS1159_v2.g15210.t1">
    <property type="protein sequence ID" value="PS1159_v2.g15210.t1"/>
    <property type="gene ID" value="PS1159_v2.g15210"/>
</dbReference>
<reference evidence="2" key="1">
    <citation type="submission" date="2022-11" db="UniProtKB">
        <authorList>
            <consortium name="WormBaseParasite"/>
        </authorList>
    </citation>
    <scope>IDENTIFICATION</scope>
</reference>
<dbReference type="Proteomes" id="UP000887580">
    <property type="component" value="Unplaced"/>
</dbReference>